<sequence>MDTEVAVNGAVAMVVSAGPVVLALRLPPPCPASVCRTWRRCSTVCRCIPDLDALERPDVVSDASSVCPDVEGVVALPPRCADCRSRSWRWRRLSRRA</sequence>
<dbReference type="EMBL" id="MU853753">
    <property type="protein sequence ID" value="KAK3945960.1"/>
    <property type="molecule type" value="Genomic_DNA"/>
</dbReference>
<comment type="caution">
    <text evidence="1">The sequence shown here is derived from an EMBL/GenBank/DDBJ whole genome shotgun (WGS) entry which is preliminary data.</text>
</comment>
<evidence type="ECO:0000313" key="2">
    <source>
        <dbReference type="Proteomes" id="UP001303473"/>
    </source>
</evidence>
<evidence type="ECO:0000313" key="1">
    <source>
        <dbReference type="EMBL" id="KAK3945960.1"/>
    </source>
</evidence>
<accession>A0AAN6NI52</accession>
<proteinExistence type="predicted"/>
<organism evidence="1 2">
    <name type="scientific">Diplogelasinospora grovesii</name>
    <dbReference type="NCBI Taxonomy" id="303347"/>
    <lineage>
        <taxon>Eukaryota</taxon>
        <taxon>Fungi</taxon>
        <taxon>Dikarya</taxon>
        <taxon>Ascomycota</taxon>
        <taxon>Pezizomycotina</taxon>
        <taxon>Sordariomycetes</taxon>
        <taxon>Sordariomycetidae</taxon>
        <taxon>Sordariales</taxon>
        <taxon>Diplogelasinosporaceae</taxon>
        <taxon>Diplogelasinospora</taxon>
    </lineage>
</organism>
<protein>
    <submittedName>
        <fullName evidence="1">Uncharacterized protein</fullName>
    </submittedName>
</protein>
<gene>
    <name evidence="1" type="ORF">QBC46DRAFT_370422</name>
</gene>
<keyword evidence="2" id="KW-1185">Reference proteome</keyword>
<dbReference type="AlphaFoldDB" id="A0AAN6NI52"/>
<reference evidence="2" key="1">
    <citation type="journal article" date="2023" name="Mol. Phylogenet. Evol.">
        <title>Genome-scale phylogeny and comparative genomics of the fungal order Sordariales.</title>
        <authorList>
            <person name="Hensen N."/>
            <person name="Bonometti L."/>
            <person name="Westerberg I."/>
            <person name="Brannstrom I.O."/>
            <person name="Guillou S."/>
            <person name="Cros-Aarteil S."/>
            <person name="Calhoun S."/>
            <person name="Haridas S."/>
            <person name="Kuo A."/>
            <person name="Mondo S."/>
            <person name="Pangilinan J."/>
            <person name="Riley R."/>
            <person name="LaButti K."/>
            <person name="Andreopoulos B."/>
            <person name="Lipzen A."/>
            <person name="Chen C."/>
            <person name="Yan M."/>
            <person name="Daum C."/>
            <person name="Ng V."/>
            <person name="Clum A."/>
            <person name="Steindorff A."/>
            <person name="Ohm R.A."/>
            <person name="Martin F."/>
            <person name="Silar P."/>
            <person name="Natvig D.O."/>
            <person name="Lalanne C."/>
            <person name="Gautier V."/>
            <person name="Ament-Velasquez S.L."/>
            <person name="Kruys A."/>
            <person name="Hutchinson M.I."/>
            <person name="Powell A.J."/>
            <person name="Barry K."/>
            <person name="Miller A.N."/>
            <person name="Grigoriev I.V."/>
            <person name="Debuchy R."/>
            <person name="Gladieux P."/>
            <person name="Hiltunen Thoren M."/>
            <person name="Johannesson H."/>
        </authorList>
    </citation>
    <scope>NUCLEOTIDE SEQUENCE [LARGE SCALE GENOMIC DNA]</scope>
    <source>
        <strain evidence="2">CBS 340.73</strain>
    </source>
</reference>
<dbReference type="Proteomes" id="UP001303473">
    <property type="component" value="Unassembled WGS sequence"/>
</dbReference>
<name>A0AAN6NI52_9PEZI</name>